<dbReference type="EMBL" id="KV419483">
    <property type="protein sequence ID" value="KZS86578.1"/>
    <property type="molecule type" value="Genomic_DNA"/>
</dbReference>
<evidence type="ECO:0000313" key="2">
    <source>
        <dbReference type="Proteomes" id="UP000076722"/>
    </source>
</evidence>
<sequence>MQIASQSPLVNPAHSSNLHHTSSHVVIGAITPHHFLFDNSRRIWQQTTSQQTDTKVKNGHARRIRSPLDETTMPYRSMIISLPNYQRHSSLTININVLVIENHRYHCILRHISTSISYSQQQIPYTDHRASIADHRLCFSLPLLTLVLFDARPLHNNRRHSLSSSRDWLERFRTCGNSHSRDEIVAFLEGQIQWRTLNQHEKRVRVSEFGSRLQQFRAISTINPSHSPDALPIYHLIPIPFCVNMASRLARSFIQAQSSSSATTQSLHGFCCLLSPRSSLCSSI</sequence>
<protein>
    <submittedName>
        <fullName evidence="1">Uncharacterized protein</fullName>
    </submittedName>
</protein>
<organism evidence="1 2">
    <name type="scientific">Sistotremastrum niveocremeum HHB9708</name>
    <dbReference type="NCBI Taxonomy" id="1314777"/>
    <lineage>
        <taxon>Eukaryota</taxon>
        <taxon>Fungi</taxon>
        <taxon>Dikarya</taxon>
        <taxon>Basidiomycota</taxon>
        <taxon>Agaricomycotina</taxon>
        <taxon>Agaricomycetes</taxon>
        <taxon>Sistotremastrales</taxon>
        <taxon>Sistotremastraceae</taxon>
        <taxon>Sertulicium</taxon>
        <taxon>Sertulicium niveocremeum</taxon>
    </lineage>
</organism>
<evidence type="ECO:0000313" key="1">
    <source>
        <dbReference type="EMBL" id="KZS86578.1"/>
    </source>
</evidence>
<accession>A0A164MCG8</accession>
<gene>
    <name evidence="1" type="ORF">SISNIDRAFT_491832</name>
</gene>
<proteinExistence type="predicted"/>
<dbReference type="Proteomes" id="UP000076722">
    <property type="component" value="Unassembled WGS sequence"/>
</dbReference>
<reference evidence="1 2" key="1">
    <citation type="journal article" date="2016" name="Mol. Biol. Evol.">
        <title>Comparative Genomics of Early-Diverging Mushroom-Forming Fungi Provides Insights into the Origins of Lignocellulose Decay Capabilities.</title>
        <authorList>
            <person name="Nagy L.G."/>
            <person name="Riley R."/>
            <person name="Tritt A."/>
            <person name="Adam C."/>
            <person name="Daum C."/>
            <person name="Floudas D."/>
            <person name="Sun H."/>
            <person name="Yadav J.S."/>
            <person name="Pangilinan J."/>
            <person name="Larsson K.H."/>
            <person name="Matsuura K."/>
            <person name="Barry K."/>
            <person name="Labutti K."/>
            <person name="Kuo R."/>
            <person name="Ohm R.A."/>
            <person name="Bhattacharya S.S."/>
            <person name="Shirouzu T."/>
            <person name="Yoshinaga Y."/>
            <person name="Martin F.M."/>
            <person name="Grigoriev I.V."/>
            <person name="Hibbett D.S."/>
        </authorList>
    </citation>
    <scope>NUCLEOTIDE SEQUENCE [LARGE SCALE GENOMIC DNA]</scope>
    <source>
        <strain evidence="1 2">HHB9708</strain>
    </source>
</reference>
<name>A0A164MCG8_9AGAM</name>
<dbReference type="AlphaFoldDB" id="A0A164MCG8"/>
<keyword evidence="2" id="KW-1185">Reference proteome</keyword>